<keyword evidence="2" id="KW-1185">Reference proteome</keyword>
<evidence type="ECO:0008006" key="3">
    <source>
        <dbReference type="Google" id="ProtNLM"/>
    </source>
</evidence>
<gene>
    <name evidence="1" type="ORF">V6N11_043129</name>
</gene>
<evidence type="ECO:0000313" key="2">
    <source>
        <dbReference type="Proteomes" id="UP001396334"/>
    </source>
</evidence>
<protein>
    <recommendedName>
        <fullName evidence="3">RNase H type-1 domain-containing protein</fullName>
    </recommendedName>
</protein>
<proteinExistence type="predicted"/>
<reference evidence="1 2" key="1">
    <citation type="journal article" date="2024" name="G3 (Bethesda)">
        <title>Genome assembly of Hibiscus sabdariffa L. provides insights into metabolisms of medicinal natural products.</title>
        <authorList>
            <person name="Kim T."/>
        </authorList>
    </citation>
    <scope>NUCLEOTIDE SEQUENCE [LARGE SCALE GENOMIC DNA]</scope>
    <source>
        <strain evidence="1">TK-2024</strain>
        <tissue evidence="1">Old leaves</tissue>
    </source>
</reference>
<organism evidence="1 2">
    <name type="scientific">Hibiscus sabdariffa</name>
    <name type="common">roselle</name>
    <dbReference type="NCBI Taxonomy" id="183260"/>
    <lineage>
        <taxon>Eukaryota</taxon>
        <taxon>Viridiplantae</taxon>
        <taxon>Streptophyta</taxon>
        <taxon>Embryophyta</taxon>
        <taxon>Tracheophyta</taxon>
        <taxon>Spermatophyta</taxon>
        <taxon>Magnoliopsida</taxon>
        <taxon>eudicotyledons</taxon>
        <taxon>Gunneridae</taxon>
        <taxon>Pentapetalae</taxon>
        <taxon>rosids</taxon>
        <taxon>malvids</taxon>
        <taxon>Malvales</taxon>
        <taxon>Malvaceae</taxon>
        <taxon>Malvoideae</taxon>
        <taxon>Hibiscus</taxon>
    </lineage>
</organism>
<dbReference type="Proteomes" id="UP001396334">
    <property type="component" value="Unassembled WGS sequence"/>
</dbReference>
<accession>A0ABR2QZ03</accession>
<name>A0ABR2QZ03_9ROSI</name>
<sequence length="119" mass="13063">MVRLVDYSEIILGHGSRDFKRQLVNANPYNPSYGLSPLASNSLGCKDFTAAAIGLCREAVRLLNSPSADRSPLPLVCSIARLRQQGWATGIVWSRHDSNRPADMIAKSTEITIVWSPHS</sequence>
<evidence type="ECO:0000313" key="1">
    <source>
        <dbReference type="EMBL" id="KAK9005706.1"/>
    </source>
</evidence>
<comment type="caution">
    <text evidence="1">The sequence shown here is derived from an EMBL/GenBank/DDBJ whole genome shotgun (WGS) entry which is preliminary data.</text>
</comment>
<dbReference type="EMBL" id="JBBPBN010000030">
    <property type="protein sequence ID" value="KAK9005706.1"/>
    <property type="molecule type" value="Genomic_DNA"/>
</dbReference>